<gene>
    <name evidence="1" type="ORF">AFI02nite_22440</name>
</gene>
<organism evidence="1 2">
    <name type="scientific">Aliivibrio fischeri</name>
    <name type="common">Vibrio fischeri</name>
    <dbReference type="NCBI Taxonomy" id="668"/>
    <lineage>
        <taxon>Bacteria</taxon>
        <taxon>Pseudomonadati</taxon>
        <taxon>Pseudomonadota</taxon>
        <taxon>Gammaproteobacteria</taxon>
        <taxon>Vibrionales</taxon>
        <taxon>Vibrionaceae</taxon>
        <taxon>Aliivibrio</taxon>
    </lineage>
</organism>
<evidence type="ECO:0000313" key="1">
    <source>
        <dbReference type="EMBL" id="GEK14208.1"/>
    </source>
</evidence>
<protein>
    <submittedName>
        <fullName evidence="1">Uncharacterized protein</fullName>
    </submittedName>
</protein>
<evidence type="ECO:0000313" key="2">
    <source>
        <dbReference type="Proteomes" id="UP000321787"/>
    </source>
</evidence>
<sequence length="45" mass="5242">MTNFQYYFHKLPCFDCKKTKVNTDLGWLTATMKDDVQAQLAAIIE</sequence>
<reference evidence="1 2" key="1">
    <citation type="submission" date="2019-07" db="EMBL/GenBank/DDBJ databases">
        <title>Whole genome shotgun sequence of Aliivibrio fischeri NBRC 101058.</title>
        <authorList>
            <person name="Hosoyama A."/>
            <person name="Uohara A."/>
            <person name="Ohji S."/>
            <person name="Ichikawa N."/>
        </authorList>
    </citation>
    <scope>NUCLEOTIDE SEQUENCE [LARGE SCALE GENOMIC DNA]</scope>
    <source>
        <strain evidence="1 2">NBRC 101058</strain>
    </source>
</reference>
<dbReference type="Proteomes" id="UP000321787">
    <property type="component" value="Unassembled WGS sequence"/>
</dbReference>
<comment type="caution">
    <text evidence="1">The sequence shown here is derived from an EMBL/GenBank/DDBJ whole genome shotgun (WGS) entry which is preliminary data.</text>
</comment>
<dbReference type="AlphaFoldDB" id="A0A510UHV6"/>
<accession>A0A510UHV6</accession>
<dbReference type="EMBL" id="BJTZ01000013">
    <property type="protein sequence ID" value="GEK14208.1"/>
    <property type="molecule type" value="Genomic_DNA"/>
</dbReference>
<name>A0A510UHV6_ALIFS</name>
<proteinExistence type="predicted"/>